<evidence type="ECO:0000256" key="1">
    <source>
        <dbReference type="SAM" id="MobiDB-lite"/>
    </source>
</evidence>
<evidence type="ECO:0000313" key="3">
    <source>
        <dbReference type="Proteomes" id="UP000887116"/>
    </source>
</evidence>
<dbReference type="Proteomes" id="UP000887116">
    <property type="component" value="Unassembled WGS sequence"/>
</dbReference>
<accession>A0A8X6H927</accession>
<dbReference type="OrthoDB" id="6432280at2759"/>
<name>A0A8X6H927_TRICU</name>
<sequence>MTVTVSEKNGSVSKENEQEEDIMDFVGGEGPWQRWLFVIIITCSIPDAGHNFAMSFLAPNLDHWCSRPPDFNVSIEEWKAVALPPNDKHCSR</sequence>
<dbReference type="EMBL" id="BMAO01012545">
    <property type="protein sequence ID" value="GFQ82164.1"/>
    <property type="molecule type" value="Genomic_DNA"/>
</dbReference>
<proteinExistence type="predicted"/>
<dbReference type="AlphaFoldDB" id="A0A8X6H927"/>
<organism evidence="2 3">
    <name type="scientific">Trichonephila clavata</name>
    <name type="common">Joro spider</name>
    <name type="synonym">Nephila clavata</name>
    <dbReference type="NCBI Taxonomy" id="2740835"/>
    <lineage>
        <taxon>Eukaryota</taxon>
        <taxon>Metazoa</taxon>
        <taxon>Ecdysozoa</taxon>
        <taxon>Arthropoda</taxon>
        <taxon>Chelicerata</taxon>
        <taxon>Arachnida</taxon>
        <taxon>Araneae</taxon>
        <taxon>Araneomorphae</taxon>
        <taxon>Entelegynae</taxon>
        <taxon>Araneoidea</taxon>
        <taxon>Nephilidae</taxon>
        <taxon>Trichonephila</taxon>
    </lineage>
</organism>
<reference evidence="2" key="1">
    <citation type="submission" date="2020-07" db="EMBL/GenBank/DDBJ databases">
        <title>Multicomponent nature underlies the extraordinary mechanical properties of spider dragline silk.</title>
        <authorList>
            <person name="Kono N."/>
            <person name="Nakamura H."/>
            <person name="Mori M."/>
            <person name="Yoshida Y."/>
            <person name="Ohtoshi R."/>
            <person name="Malay A.D."/>
            <person name="Moran D.A.P."/>
            <person name="Tomita M."/>
            <person name="Numata K."/>
            <person name="Arakawa K."/>
        </authorList>
    </citation>
    <scope>NUCLEOTIDE SEQUENCE</scope>
</reference>
<feature type="region of interest" description="Disordered" evidence="1">
    <location>
        <begin position="1"/>
        <end position="20"/>
    </location>
</feature>
<protein>
    <submittedName>
        <fullName evidence="2">Organic cation transporter protein</fullName>
    </submittedName>
</protein>
<feature type="compositionally biased region" description="Polar residues" evidence="1">
    <location>
        <begin position="1"/>
        <end position="13"/>
    </location>
</feature>
<comment type="caution">
    <text evidence="2">The sequence shown here is derived from an EMBL/GenBank/DDBJ whole genome shotgun (WGS) entry which is preliminary data.</text>
</comment>
<gene>
    <name evidence="2" type="primary">Orct_7</name>
    <name evidence="2" type="ORF">TNCT_658491</name>
</gene>
<keyword evidence="3" id="KW-1185">Reference proteome</keyword>
<evidence type="ECO:0000313" key="2">
    <source>
        <dbReference type="EMBL" id="GFQ82164.1"/>
    </source>
</evidence>